<feature type="non-terminal residue" evidence="1">
    <location>
        <position position="1"/>
    </location>
</feature>
<reference evidence="1 2" key="1">
    <citation type="journal article" date="2010" name="Science">
        <title>Genomic comparison of the ants Camponotus floridanus and Harpegnathos saltator.</title>
        <authorList>
            <person name="Bonasio R."/>
            <person name="Zhang G."/>
            <person name="Ye C."/>
            <person name="Mutti N.S."/>
            <person name="Fang X."/>
            <person name="Qin N."/>
            <person name="Donahue G."/>
            <person name="Yang P."/>
            <person name="Li Q."/>
            <person name="Li C."/>
            <person name="Zhang P."/>
            <person name="Huang Z."/>
            <person name="Berger S.L."/>
            <person name="Reinberg D."/>
            <person name="Wang J."/>
            <person name="Liebig J."/>
        </authorList>
    </citation>
    <scope>NUCLEOTIDE SEQUENCE [LARGE SCALE GENOMIC DNA]</scope>
    <source>
        <strain evidence="2">C129</strain>
    </source>
</reference>
<keyword evidence="2" id="KW-1185">Reference proteome</keyword>
<accession>E1ZZH9</accession>
<evidence type="ECO:0000313" key="2">
    <source>
        <dbReference type="Proteomes" id="UP000000311"/>
    </source>
</evidence>
<dbReference type="AlphaFoldDB" id="E1ZZH9"/>
<dbReference type="OMA" id="EMILHIS"/>
<protein>
    <submittedName>
        <fullName evidence="1">Uncharacterized protein</fullName>
    </submittedName>
</protein>
<dbReference type="InParanoid" id="E1ZZH9"/>
<organism evidence="2">
    <name type="scientific">Camponotus floridanus</name>
    <name type="common">Florida carpenter ant</name>
    <dbReference type="NCBI Taxonomy" id="104421"/>
    <lineage>
        <taxon>Eukaryota</taxon>
        <taxon>Metazoa</taxon>
        <taxon>Ecdysozoa</taxon>
        <taxon>Arthropoda</taxon>
        <taxon>Hexapoda</taxon>
        <taxon>Insecta</taxon>
        <taxon>Pterygota</taxon>
        <taxon>Neoptera</taxon>
        <taxon>Endopterygota</taxon>
        <taxon>Hymenoptera</taxon>
        <taxon>Apocrita</taxon>
        <taxon>Aculeata</taxon>
        <taxon>Formicoidea</taxon>
        <taxon>Formicidae</taxon>
        <taxon>Formicinae</taxon>
        <taxon>Camponotus</taxon>
    </lineage>
</organism>
<name>E1ZZH9_CAMFO</name>
<proteinExistence type="predicted"/>
<sequence length="201" mass="23112">KIEEQIQALYATKVDFQSKEIFVNHKMLLTMVDGKVCSVLAKQSFQKCYICGAMPKEMNNLASHSTRTIDPTTLAFGLSSLHSWIRCFEYRFRQEMGLLVDVPKPGYGSNDGTKTRLWSNDGNTARKFFSKPSLSASITGIDEQLIKRFAVILRIISSGYEINREEFETYTLDTAKLYVQLYNWYYMPASVHKLLIHNKQI</sequence>
<feature type="non-terminal residue" evidence="1">
    <location>
        <position position="201"/>
    </location>
</feature>
<dbReference type="EMBL" id="GL435361">
    <property type="protein sequence ID" value="EFN73410.1"/>
    <property type="molecule type" value="Genomic_DNA"/>
</dbReference>
<dbReference type="Proteomes" id="UP000000311">
    <property type="component" value="Unassembled WGS sequence"/>
</dbReference>
<gene>
    <name evidence="1" type="ORF">EAG_03299</name>
</gene>
<dbReference type="STRING" id="104421.E1ZZH9"/>
<evidence type="ECO:0000313" key="1">
    <source>
        <dbReference type="EMBL" id="EFN73410.1"/>
    </source>
</evidence>